<comment type="caution">
    <text evidence="1">The sequence shown here is derived from an EMBL/GenBank/DDBJ whole genome shotgun (WGS) entry which is preliminary data.</text>
</comment>
<keyword evidence="2" id="KW-1185">Reference proteome</keyword>
<dbReference type="RefSeq" id="WP_066196828.1">
    <property type="nucleotide sequence ID" value="NZ_JAFDQP010000013.1"/>
</dbReference>
<protein>
    <submittedName>
        <fullName evidence="1">Uncharacterized protein</fullName>
    </submittedName>
</protein>
<evidence type="ECO:0000313" key="2">
    <source>
        <dbReference type="Proteomes" id="UP000233343"/>
    </source>
</evidence>
<gene>
    <name evidence="1" type="ORF">CWS20_05555</name>
</gene>
<sequence length="97" mass="11561">MMPLQDALYNWLTIKVVTDARSDDRAALETEEMFFSILNDDHGISNIQYEKNDGMYNVQYLHENERKQTRFPIELIEIMLTQIQAEPEKYVNYPENE</sequence>
<dbReference type="AlphaFoldDB" id="A0A2N0ZKD6"/>
<dbReference type="EMBL" id="PISD01000009">
    <property type="protein sequence ID" value="PKG29977.1"/>
    <property type="molecule type" value="Genomic_DNA"/>
</dbReference>
<reference evidence="1 2" key="1">
    <citation type="journal article" date="2010" name="Int. J. Syst. Evol. Microbiol.">
        <title>Bacillus horneckiae sp. nov., isolated from a spacecraft-assembly clean room.</title>
        <authorList>
            <person name="Vaishampayan P."/>
            <person name="Probst A."/>
            <person name="Krishnamurthi S."/>
            <person name="Ghosh S."/>
            <person name="Osman S."/>
            <person name="McDowall A."/>
            <person name="Ruckmani A."/>
            <person name="Mayilraj S."/>
            <person name="Venkateswaran K."/>
        </authorList>
    </citation>
    <scope>NUCLEOTIDE SEQUENCE [LARGE SCALE GENOMIC DNA]</scope>
    <source>
        <strain evidence="2">1PO1SC</strain>
    </source>
</reference>
<evidence type="ECO:0000313" key="1">
    <source>
        <dbReference type="EMBL" id="PKG29977.1"/>
    </source>
</evidence>
<accession>A0A2N0ZKD6</accession>
<name>A0A2N0ZKD6_9BACI</name>
<dbReference type="Proteomes" id="UP000233343">
    <property type="component" value="Unassembled WGS sequence"/>
</dbReference>
<organism evidence="1 2">
    <name type="scientific">Cytobacillus horneckiae</name>
    <dbReference type="NCBI Taxonomy" id="549687"/>
    <lineage>
        <taxon>Bacteria</taxon>
        <taxon>Bacillati</taxon>
        <taxon>Bacillota</taxon>
        <taxon>Bacilli</taxon>
        <taxon>Bacillales</taxon>
        <taxon>Bacillaceae</taxon>
        <taxon>Cytobacillus</taxon>
    </lineage>
</organism>
<proteinExistence type="predicted"/>